<proteinExistence type="predicted"/>
<keyword evidence="3" id="KW-1185">Reference proteome</keyword>
<evidence type="ECO:0000313" key="2">
    <source>
        <dbReference type="EMBL" id="WWY21837.1"/>
    </source>
</evidence>
<feature type="signal peptide" evidence="1">
    <location>
        <begin position="1"/>
        <end position="21"/>
    </location>
</feature>
<protein>
    <submittedName>
        <fullName evidence="2">Uncharacterized protein</fullName>
    </submittedName>
</protein>
<evidence type="ECO:0000256" key="1">
    <source>
        <dbReference type="SAM" id="SignalP"/>
    </source>
</evidence>
<dbReference type="Proteomes" id="UP001375228">
    <property type="component" value="Chromosome"/>
</dbReference>
<evidence type="ECO:0000313" key="3">
    <source>
        <dbReference type="Proteomes" id="UP001375228"/>
    </source>
</evidence>
<accession>A0ABZ2JF21</accession>
<dbReference type="EMBL" id="CP146691">
    <property type="protein sequence ID" value="WWY21837.1"/>
    <property type="molecule type" value="Genomic_DNA"/>
</dbReference>
<dbReference type="RefSeq" id="WP_338724981.1">
    <property type="nucleotide sequence ID" value="NZ_CP146690.1"/>
</dbReference>
<sequence length="168" mass="18971">MKISKMIIALSAILAVSAANADYTVKIYPEANIVFNNQNQENNAKPELERHLVKTLDFSPISGETNLFTSDKLNGFVLNTYTFVLKDELQHGRNYYISNNENKECAYIADVCTMNKNCVYSKSSLSGQYTILSINPSQAKECLTVRKEWFSGANYLSDVKIYDNPKTE</sequence>
<feature type="chain" id="PRO_5045349043" evidence="1">
    <location>
        <begin position="22"/>
        <end position="168"/>
    </location>
</feature>
<keyword evidence="1" id="KW-0732">Signal</keyword>
<name>A0ABZ2JF21_9PSED</name>
<gene>
    <name evidence="2" type="ORF">V9385_04360</name>
</gene>
<organism evidence="2 3">
    <name type="scientific">Pseudomonas juntendi</name>
    <dbReference type="NCBI Taxonomy" id="2666183"/>
    <lineage>
        <taxon>Bacteria</taxon>
        <taxon>Pseudomonadati</taxon>
        <taxon>Pseudomonadota</taxon>
        <taxon>Gammaproteobacteria</taxon>
        <taxon>Pseudomonadales</taxon>
        <taxon>Pseudomonadaceae</taxon>
        <taxon>Pseudomonas</taxon>
    </lineage>
</organism>
<reference evidence="2 3" key="1">
    <citation type="submission" date="2024-03" db="EMBL/GenBank/DDBJ databases">
        <title>Pseudomonas juntendi.</title>
        <authorList>
            <person name="Liu Y."/>
        </authorList>
    </citation>
    <scope>NUCLEOTIDE SEQUENCE [LARGE SCALE GENOMIC DNA]</scope>
    <source>
        <strain evidence="2 3">L4046hy</strain>
    </source>
</reference>